<organism evidence="3 4">
    <name type="scientific">Methanosarcina acetivorans (strain ATCC 35395 / DSM 2834 / JCM 12185 / C2A)</name>
    <dbReference type="NCBI Taxonomy" id="188937"/>
    <lineage>
        <taxon>Archaea</taxon>
        <taxon>Methanobacteriati</taxon>
        <taxon>Methanobacteriota</taxon>
        <taxon>Stenosarchaea group</taxon>
        <taxon>Methanomicrobia</taxon>
        <taxon>Methanosarcinales</taxon>
        <taxon>Methanosarcinaceae</taxon>
        <taxon>Methanosarcina</taxon>
    </lineage>
</organism>
<dbReference type="GO" id="GO:0005764">
    <property type="term" value="C:lysosome"/>
    <property type="evidence" value="ECO:0000318"/>
    <property type="project" value="GO_Central"/>
</dbReference>
<dbReference type="Proteomes" id="UP000002487">
    <property type="component" value="Chromosome"/>
</dbReference>
<accession>Q8TQM7</accession>
<dbReference type="PhylomeDB" id="Q8TQM7"/>
<dbReference type="FunFam" id="3.90.70.10:FF:000335">
    <property type="entry name" value="Cysteine protease-related protein"/>
    <property type="match status" value="1"/>
</dbReference>
<dbReference type="InterPro" id="IPR018247">
    <property type="entry name" value="EF_Hand_1_Ca_BS"/>
</dbReference>
<evidence type="ECO:0000256" key="1">
    <source>
        <dbReference type="ARBA" id="ARBA00008455"/>
    </source>
</evidence>
<dbReference type="GO" id="GO:0005615">
    <property type="term" value="C:extracellular space"/>
    <property type="evidence" value="ECO:0000318"/>
    <property type="project" value="GO_Central"/>
</dbReference>
<dbReference type="EMBL" id="AE010299">
    <property type="protein sequence ID" value="AAM04927.1"/>
    <property type="molecule type" value="Genomic_DNA"/>
</dbReference>
<dbReference type="InterPro" id="IPR000668">
    <property type="entry name" value="Peptidase_C1A_C"/>
</dbReference>
<dbReference type="PANTHER" id="PTHR12411">
    <property type="entry name" value="CYSTEINE PROTEASE FAMILY C1-RELATED"/>
    <property type="match status" value="1"/>
</dbReference>
<name>Q8TQM7_METAC</name>
<dbReference type="Pfam" id="PF00112">
    <property type="entry name" value="Peptidase_C1"/>
    <property type="match status" value="1"/>
</dbReference>
<dbReference type="CDD" id="cd02619">
    <property type="entry name" value="Peptidase_C1"/>
    <property type="match status" value="1"/>
</dbReference>
<dbReference type="PROSITE" id="PS00018">
    <property type="entry name" value="EF_HAND_1"/>
    <property type="match status" value="2"/>
</dbReference>
<dbReference type="AlphaFoldDB" id="Q8TQM7"/>
<dbReference type="EnsemblBacteria" id="AAM04927">
    <property type="protein sequence ID" value="AAM04927"/>
    <property type="gene ID" value="MA_1513"/>
</dbReference>
<feature type="domain" description="Peptidase C1A papain C-terminal" evidence="2">
    <location>
        <begin position="115"/>
        <end position="341"/>
    </location>
</feature>
<dbReference type="KEGG" id="mac:MA_1513"/>
<dbReference type="InParanoid" id="Q8TQM7"/>
<dbReference type="Pfam" id="PF18560">
    <property type="entry name" value="Lectin_like"/>
    <property type="match status" value="1"/>
</dbReference>
<dbReference type="PROSITE" id="PS00139">
    <property type="entry name" value="THIOL_PROTEASE_CYS"/>
    <property type="match status" value="1"/>
</dbReference>
<dbReference type="SUPFAM" id="SSF54001">
    <property type="entry name" value="Cysteine proteinases"/>
    <property type="match status" value="1"/>
</dbReference>
<comment type="similarity">
    <text evidence="1">Belongs to the peptidase C1 family.</text>
</comment>
<protein>
    <recommendedName>
        <fullName evidence="2">Peptidase C1A papain C-terminal domain-containing protein</fullName>
    </recommendedName>
</protein>
<dbReference type="GO" id="GO:0051603">
    <property type="term" value="P:proteolysis involved in protein catabolic process"/>
    <property type="evidence" value="ECO:0000318"/>
    <property type="project" value="GO_Central"/>
</dbReference>
<dbReference type="InterPro" id="IPR040528">
    <property type="entry name" value="Lectin-like"/>
</dbReference>
<dbReference type="Gene3D" id="3.90.70.10">
    <property type="entry name" value="Cysteine proteinases"/>
    <property type="match status" value="1"/>
</dbReference>
<proteinExistence type="inferred from homology"/>
<dbReference type="HOGENOM" id="CLU_021680_0_0_2"/>
<evidence type="ECO:0000313" key="3">
    <source>
        <dbReference type="EMBL" id="AAM04927.1"/>
    </source>
</evidence>
<dbReference type="InterPro" id="IPR038765">
    <property type="entry name" value="Papain-like_cys_pep_sf"/>
</dbReference>
<dbReference type="SMART" id="SM00645">
    <property type="entry name" value="Pept_C1"/>
    <property type="match status" value="1"/>
</dbReference>
<dbReference type="InterPro" id="IPR013128">
    <property type="entry name" value="Peptidase_C1A"/>
</dbReference>
<sequence length="584" mass="65014">MERLSKKTEQEIGMKNKINTKNRVNMKKKTFVFSGLLLLFMIMGSSISMAVAGSSGKTRATEPVLSPENPDFTEYHADKVYTQSLASSNRHKKGFVPAPVDLSDLSKISTLEISAPAYYDLRTLNRVTSVKYQGESGACWTFATSGSLESYLMPEENRDFSENNMKNLLSSAYPEGFDRDPNDGGNSLMSTAYLAHWSGPVEETADPYSIYSRVSPENLPVQKHVQDVLFIPNRESSLDNTMIKSAILQYGALSTSMYFDDSSYYSSRYGYYYNGSSISNHAVSIVGWDDNYDKNNFSGVPPGNGAFIVKNSWGTYWGDNGYFYVSYYDSNIGNDNAVFTAENTDNYENIYQYDPLGWVLNVGYNNPTAWCANIFAAKSDETLESVSFYTTDSNCAYEIYIYTSPESGPLSREGPVLSKSGTIPVAGYHTVPLDSEIQLEADQKFSVVLKLTTPDSRYPIAIEMPYADWSSKATANPGESFISGDGSTWKDITAYYLNTNVCIKAFTDSGTLSVFPGYINPPTDLDQDGLYEDVNGNGILDFDDVVAYYDNMGWIEENALVAFFDFSNNGLIDFDDVVKLYDRL</sequence>
<dbReference type="STRING" id="188937.MA_1513"/>
<gene>
    <name evidence="3" type="ordered locus">MA_1513</name>
</gene>
<dbReference type="GO" id="GO:0004197">
    <property type="term" value="F:cysteine-type endopeptidase activity"/>
    <property type="evidence" value="ECO:0000318"/>
    <property type="project" value="GO_Central"/>
</dbReference>
<evidence type="ECO:0000313" key="4">
    <source>
        <dbReference type="Proteomes" id="UP000002487"/>
    </source>
</evidence>
<evidence type="ECO:0000259" key="2">
    <source>
        <dbReference type="SMART" id="SM00645"/>
    </source>
</evidence>
<reference evidence="3 4" key="1">
    <citation type="journal article" date="2002" name="Genome Res.">
        <title>The genome of Methanosarcina acetivorans reveals extensive metabolic and physiological diversity.</title>
        <authorList>
            <person name="Galagan J.E."/>
            <person name="Nusbaum C."/>
            <person name="Roy A."/>
            <person name="Endrizzi M.G."/>
            <person name="Macdonald P."/>
            <person name="FitzHugh W."/>
            <person name="Calvo S."/>
            <person name="Engels R."/>
            <person name="Smirnov S."/>
            <person name="Atnoor D."/>
            <person name="Brown A."/>
            <person name="Allen N."/>
            <person name="Naylor J."/>
            <person name="Stange-Thomann N."/>
            <person name="DeArellano K."/>
            <person name="Johnson R."/>
            <person name="Linton L."/>
            <person name="McEwan P."/>
            <person name="McKernan K."/>
            <person name="Talamas J."/>
            <person name="Tirrell A."/>
            <person name="Ye W."/>
            <person name="Zimmer A."/>
            <person name="Barber R.D."/>
            <person name="Cann I."/>
            <person name="Graham D.E."/>
            <person name="Grahame D.A."/>
            <person name="Guss A."/>
            <person name="Hedderich R."/>
            <person name="Ingram-Smith C."/>
            <person name="Kuettner C.H."/>
            <person name="Krzycki J.A."/>
            <person name="Leigh J.A."/>
            <person name="Li W."/>
            <person name="Liu J."/>
            <person name="Mukhopadhyay B."/>
            <person name="Reeve J.N."/>
            <person name="Smith K."/>
            <person name="Springer T.A."/>
            <person name="Umayam L.A."/>
            <person name="White O."/>
            <person name="White R.H."/>
            <person name="de Macario E.C."/>
            <person name="Ferry J.G."/>
            <person name="Jarrell K.F."/>
            <person name="Jing H."/>
            <person name="Macario A.J.L."/>
            <person name="Paulsen I."/>
            <person name="Pritchett M."/>
            <person name="Sowers K.R."/>
            <person name="Swanson R.V."/>
            <person name="Zinder S.H."/>
            <person name="Lander E."/>
            <person name="Metcalf W.W."/>
            <person name="Birren B."/>
        </authorList>
    </citation>
    <scope>NUCLEOTIDE SEQUENCE [LARGE SCALE GENOMIC DNA]</scope>
    <source>
        <strain evidence="4">ATCC 35395 / DSM 2834 / JCM 12185 / C2A</strain>
    </source>
</reference>
<dbReference type="InterPro" id="IPR000169">
    <property type="entry name" value="Pept_cys_AS"/>
</dbReference>
<keyword evidence="4" id="KW-1185">Reference proteome</keyword>